<dbReference type="KEGG" id="bsd:BLASA_0078"/>
<feature type="transmembrane region" description="Helical" evidence="2">
    <location>
        <begin position="165"/>
        <end position="184"/>
    </location>
</feature>
<keyword evidence="4" id="KW-1185">Reference proteome</keyword>
<evidence type="ECO:0000256" key="2">
    <source>
        <dbReference type="SAM" id="Phobius"/>
    </source>
</evidence>
<feature type="transmembrane region" description="Helical" evidence="2">
    <location>
        <begin position="108"/>
        <end position="129"/>
    </location>
</feature>
<dbReference type="Proteomes" id="UP000007517">
    <property type="component" value="Chromosome"/>
</dbReference>
<sequence>MSDPSSPPVPPGPAGAPGDRLPRRPPPRPAFSPAPPPPDTPADGRRPAALRASAWCWAGSFAAGALGLATALVNRDTIRARVTEAALETDPALAPDVLETGVTVTVDGMLGTAAGLVVVAALCLVLALRRTPGMRWVLAVAGVLTLFLLPLVLSLVAGGTTVDELSFLVQAALVVVALVTLFVGSSRSWLRGPRP</sequence>
<reference evidence="4" key="2">
    <citation type="submission" date="2012-02" db="EMBL/GenBank/DDBJ databases">
        <title>Complete genome sequence of Blastococcus saxobsidens strain DD2.</title>
        <authorList>
            <person name="Genoscope."/>
        </authorList>
    </citation>
    <scope>NUCLEOTIDE SEQUENCE [LARGE SCALE GENOMIC DNA]</scope>
    <source>
        <strain evidence="4">DD2</strain>
    </source>
</reference>
<name>H6RJG5_BLASD</name>
<protein>
    <submittedName>
        <fullName evidence="3">Uncharacterized protein</fullName>
    </submittedName>
</protein>
<accession>H6RJG5</accession>
<evidence type="ECO:0000313" key="4">
    <source>
        <dbReference type="Proteomes" id="UP000007517"/>
    </source>
</evidence>
<keyword evidence="2" id="KW-0812">Transmembrane</keyword>
<dbReference type="HOGENOM" id="CLU_1393975_0_0_11"/>
<proteinExistence type="predicted"/>
<dbReference type="AlphaFoldDB" id="H6RJG5"/>
<evidence type="ECO:0000256" key="1">
    <source>
        <dbReference type="SAM" id="MobiDB-lite"/>
    </source>
</evidence>
<keyword evidence="2" id="KW-1133">Transmembrane helix</keyword>
<evidence type="ECO:0000313" key="3">
    <source>
        <dbReference type="EMBL" id="CCG01078.1"/>
    </source>
</evidence>
<feature type="compositionally biased region" description="Pro residues" evidence="1">
    <location>
        <begin position="27"/>
        <end position="40"/>
    </location>
</feature>
<feature type="transmembrane region" description="Helical" evidence="2">
    <location>
        <begin position="136"/>
        <end position="159"/>
    </location>
</feature>
<dbReference type="EMBL" id="FO117623">
    <property type="protein sequence ID" value="CCG01078.1"/>
    <property type="molecule type" value="Genomic_DNA"/>
</dbReference>
<reference evidence="3 4" key="1">
    <citation type="journal article" date="2012" name="J. Bacteriol.">
        <title>Genome Sequence of Blastococcus saxobsidens DD2, a Stone-Inhabiting Bacterium.</title>
        <authorList>
            <person name="Chouaia B."/>
            <person name="Crotti E."/>
            <person name="Brusetti L."/>
            <person name="Daffonchio D."/>
            <person name="Essoussi I."/>
            <person name="Nouioui I."/>
            <person name="Sbissi I."/>
            <person name="Ghodhbane-Gtari F."/>
            <person name="Gtari M."/>
            <person name="Vacherie B."/>
            <person name="Barbe V."/>
            <person name="Medigue C."/>
            <person name="Gury J."/>
            <person name="Pujic P."/>
            <person name="Normand P."/>
        </authorList>
    </citation>
    <scope>NUCLEOTIDE SEQUENCE [LARGE SCALE GENOMIC DNA]</scope>
    <source>
        <strain evidence="3 4">DD2</strain>
    </source>
</reference>
<feature type="region of interest" description="Disordered" evidence="1">
    <location>
        <begin position="1"/>
        <end position="46"/>
    </location>
</feature>
<dbReference type="RefSeq" id="WP_014373995.1">
    <property type="nucleotide sequence ID" value="NC_016943.1"/>
</dbReference>
<organism evidence="3 4">
    <name type="scientific">Blastococcus saxobsidens (strain DD2)</name>
    <dbReference type="NCBI Taxonomy" id="1146883"/>
    <lineage>
        <taxon>Bacteria</taxon>
        <taxon>Bacillati</taxon>
        <taxon>Actinomycetota</taxon>
        <taxon>Actinomycetes</taxon>
        <taxon>Geodermatophilales</taxon>
        <taxon>Geodermatophilaceae</taxon>
        <taxon>Blastococcus</taxon>
    </lineage>
</organism>
<feature type="compositionally biased region" description="Pro residues" evidence="1">
    <location>
        <begin position="1"/>
        <end position="14"/>
    </location>
</feature>
<keyword evidence="2" id="KW-0472">Membrane</keyword>
<gene>
    <name evidence="3" type="ordered locus">BLASA_0078</name>
</gene>